<feature type="domain" description="PHD-type" evidence="11">
    <location>
        <begin position="581"/>
        <end position="637"/>
    </location>
</feature>
<dbReference type="AlphaFoldDB" id="A0A364N395"/>
<dbReference type="Proteomes" id="UP000249619">
    <property type="component" value="Unassembled WGS sequence"/>
</dbReference>
<dbReference type="Gene3D" id="3.30.40.10">
    <property type="entry name" value="Zinc/RING finger domain, C3HC4 (zinc finger)"/>
    <property type="match status" value="1"/>
</dbReference>
<comment type="subcellular location">
    <subcellularLocation>
        <location evidence="1">Membrane</location>
        <topology evidence="1">Multi-pass membrane protein</topology>
    </subcellularLocation>
</comment>
<protein>
    <submittedName>
        <fullName evidence="12">Sphingoid long-chain base transporter rsb1</fullName>
    </submittedName>
</protein>
<dbReference type="EMBL" id="QGDH01000062">
    <property type="protein sequence ID" value="RAR10826.1"/>
    <property type="molecule type" value="Genomic_DNA"/>
</dbReference>
<keyword evidence="2 10" id="KW-0812">Transmembrane</keyword>
<feature type="compositionally biased region" description="Basic residues" evidence="9">
    <location>
        <begin position="511"/>
        <end position="520"/>
    </location>
</feature>
<evidence type="ECO:0000256" key="2">
    <source>
        <dbReference type="ARBA" id="ARBA00022692"/>
    </source>
</evidence>
<organism evidence="12 13">
    <name type="scientific">Stemphylium lycopersici</name>
    <name type="common">Tomato gray leaf spot disease fungus</name>
    <name type="synonym">Thyrospora lycopersici</name>
    <dbReference type="NCBI Taxonomy" id="183478"/>
    <lineage>
        <taxon>Eukaryota</taxon>
        <taxon>Fungi</taxon>
        <taxon>Dikarya</taxon>
        <taxon>Ascomycota</taxon>
        <taxon>Pezizomycotina</taxon>
        <taxon>Dothideomycetes</taxon>
        <taxon>Pleosporomycetidae</taxon>
        <taxon>Pleosporales</taxon>
        <taxon>Pleosporineae</taxon>
        <taxon>Pleosporaceae</taxon>
        <taxon>Stemphylium</taxon>
    </lineage>
</organism>
<feature type="compositionally biased region" description="Polar residues" evidence="9">
    <location>
        <begin position="719"/>
        <end position="740"/>
    </location>
</feature>
<feature type="compositionally biased region" description="Polar residues" evidence="9">
    <location>
        <begin position="337"/>
        <end position="354"/>
    </location>
</feature>
<dbReference type="PANTHER" id="PTHR31465">
    <property type="entry name" value="PROTEIN RTA1-RELATED"/>
    <property type="match status" value="1"/>
</dbReference>
<proteinExistence type="predicted"/>
<feature type="compositionally biased region" description="Low complexity" evidence="9">
    <location>
        <begin position="704"/>
        <end position="716"/>
    </location>
</feature>
<gene>
    <name evidence="12" type="ORF">DDE83_004859</name>
</gene>
<dbReference type="SUPFAM" id="SSF57903">
    <property type="entry name" value="FYVE/PHD zinc finger"/>
    <property type="match status" value="1"/>
</dbReference>
<sequence>MNEPVPVLPSGPECTEVGEGCPVEGTIYGYYPNLAANAFFAGFFGLALIFQLYFGIRHKTWTYMIAVGCGCLAECIGYIGRIIMHDNPYNDVGFNIQIVLRTDNKNIVIFAPAFLAAGIYLTLKHIVIQFGSQWSLLKPNWYTYIFIACDILSLVMQSAGGALAATADPGENIGDIGTDIMIAGIIWQVVVLVIFAILVLVYSFRTYRHRDQLSASALALWSNRRFKFFCGAVVAAYITIFIRCVYRIPELLGGWGGELMRIELEFIILEGVMIAITVLAQTMFHPGLCFPALGSTIGKRKHTKGSVSETEVEMLEPGESASAQHMSYNASRARGARQTTMNPPNGPNGQSGTDNGAPDAIGSAATMSAPSSQSQSQPQPTTPMPTAWSSQMASPPANNNSAPSGPNFPQYSASTAAILERLQGKNGHAAGSAAFEAKKAEILQSYVTSDKLPTPPPVMGTGRRGRGGRVSTPSGLKTEVGASPTPAPSTGRGTGRGRGRGRGGGGGGGGRRGRGGKRKRADSDEESHKDENDSDVSDSYTPLPTTTKSGRSVNKPVAFVPVIPEPTPGGKRRKSTKTLLAAKCKTCRRETDPANNRIVFCDSCSTAYHQYCHNPPIDNEVVTVLEKEFLCTPCTLAKQTIQGVQNLAPADNLSIDEKRAYLSTLPQHQLVTHLLTATILHPDLPIFPPNVRTLIPNAPPLNPEPQQQQEAASVPPRFTLQQHPTASPANGHTTPQLSSHTHSEMDAAEAQLLGESSTQQQPQPPRTTIDLAGNQYDEDDGYDTDPPAHYPKAGNGLARTLRPESEDLNWLVDDNFEVFSHGWKGDGSGLGADGSLDGEGQKVT</sequence>
<dbReference type="PROSITE" id="PS50016">
    <property type="entry name" value="ZF_PHD_2"/>
    <property type="match status" value="1"/>
</dbReference>
<evidence type="ECO:0000256" key="5">
    <source>
        <dbReference type="ARBA" id="ARBA00022833"/>
    </source>
</evidence>
<dbReference type="InterPro" id="IPR001965">
    <property type="entry name" value="Znf_PHD"/>
</dbReference>
<dbReference type="PANTHER" id="PTHR31465:SF8">
    <property type="entry name" value="DOMAIN PROTEIN, PUTATIVE (AFU_ORTHOLOGUE AFUA_6G14140)-RELATED"/>
    <property type="match status" value="1"/>
</dbReference>
<keyword evidence="13" id="KW-1185">Reference proteome</keyword>
<dbReference type="InterPro" id="IPR011011">
    <property type="entry name" value="Znf_FYVE_PHD"/>
</dbReference>
<reference evidence="13" key="1">
    <citation type="submission" date="2018-05" db="EMBL/GenBank/DDBJ databases">
        <title>Draft genome sequence of Stemphylium lycopersici strain CIDEFI 213.</title>
        <authorList>
            <person name="Medina R."/>
            <person name="Franco M.E.E."/>
            <person name="Lucentini C.G."/>
            <person name="Saparrat M.C.N."/>
            <person name="Balatti P.A."/>
        </authorList>
    </citation>
    <scope>NUCLEOTIDE SEQUENCE [LARGE SCALE GENOMIC DNA]</scope>
    <source>
        <strain evidence="13">CIDEFI 213</strain>
    </source>
</reference>
<evidence type="ECO:0000256" key="9">
    <source>
        <dbReference type="SAM" id="MobiDB-lite"/>
    </source>
</evidence>
<dbReference type="GO" id="GO:0005886">
    <property type="term" value="C:plasma membrane"/>
    <property type="evidence" value="ECO:0007669"/>
    <property type="project" value="TreeGrafter"/>
</dbReference>
<evidence type="ECO:0000256" key="4">
    <source>
        <dbReference type="ARBA" id="ARBA00022771"/>
    </source>
</evidence>
<feature type="transmembrane region" description="Helical" evidence="10">
    <location>
        <begin position="61"/>
        <end position="84"/>
    </location>
</feature>
<feature type="transmembrane region" description="Helical" evidence="10">
    <location>
        <begin position="34"/>
        <end position="54"/>
    </location>
</feature>
<keyword evidence="5" id="KW-0862">Zinc</keyword>
<name>A0A364N395_STELY</name>
<keyword evidence="4 8" id="KW-0863">Zinc-finger</keyword>
<feature type="transmembrane region" description="Helical" evidence="10">
    <location>
        <begin position="226"/>
        <end position="246"/>
    </location>
</feature>
<dbReference type="InterPro" id="IPR019787">
    <property type="entry name" value="Znf_PHD-finger"/>
</dbReference>
<feature type="compositionally biased region" description="Polar residues" evidence="9">
    <location>
        <begin position="537"/>
        <end position="552"/>
    </location>
</feature>
<dbReference type="CDD" id="cd15502">
    <property type="entry name" value="PHD_Phf1p_Phf2p_like"/>
    <property type="match status" value="1"/>
</dbReference>
<dbReference type="GO" id="GO:0008270">
    <property type="term" value="F:zinc ion binding"/>
    <property type="evidence" value="ECO:0007669"/>
    <property type="project" value="UniProtKB-KW"/>
</dbReference>
<feature type="transmembrane region" description="Helical" evidence="10">
    <location>
        <begin position="144"/>
        <end position="165"/>
    </location>
</feature>
<evidence type="ECO:0000256" key="1">
    <source>
        <dbReference type="ARBA" id="ARBA00004141"/>
    </source>
</evidence>
<evidence type="ECO:0000259" key="11">
    <source>
        <dbReference type="PROSITE" id="PS50016"/>
    </source>
</evidence>
<evidence type="ECO:0000256" key="10">
    <source>
        <dbReference type="SAM" id="Phobius"/>
    </source>
</evidence>
<feature type="transmembrane region" description="Helical" evidence="10">
    <location>
        <begin position="185"/>
        <end position="205"/>
    </location>
</feature>
<evidence type="ECO:0000313" key="12">
    <source>
        <dbReference type="EMBL" id="RAR10826.1"/>
    </source>
</evidence>
<dbReference type="InterPro" id="IPR013083">
    <property type="entry name" value="Znf_RING/FYVE/PHD"/>
</dbReference>
<dbReference type="Pfam" id="PF04479">
    <property type="entry name" value="RTA1"/>
    <property type="match status" value="1"/>
</dbReference>
<evidence type="ECO:0000256" key="6">
    <source>
        <dbReference type="ARBA" id="ARBA00022989"/>
    </source>
</evidence>
<dbReference type="Pfam" id="PF00628">
    <property type="entry name" value="PHD"/>
    <property type="match status" value="1"/>
</dbReference>
<keyword evidence="7 10" id="KW-0472">Membrane</keyword>
<dbReference type="InterPro" id="IPR007568">
    <property type="entry name" value="RTA1"/>
</dbReference>
<evidence type="ECO:0000256" key="3">
    <source>
        <dbReference type="ARBA" id="ARBA00022723"/>
    </source>
</evidence>
<keyword evidence="3" id="KW-0479">Metal-binding</keyword>
<dbReference type="STRING" id="183478.A0A364N395"/>
<evidence type="ECO:0000256" key="8">
    <source>
        <dbReference type="PROSITE-ProRule" id="PRU00146"/>
    </source>
</evidence>
<accession>A0A364N395</accession>
<feature type="region of interest" description="Disordered" evidence="9">
    <location>
        <begin position="447"/>
        <end position="552"/>
    </location>
</feature>
<dbReference type="InterPro" id="IPR019786">
    <property type="entry name" value="Zinc_finger_PHD-type_CS"/>
</dbReference>
<evidence type="ECO:0000256" key="7">
    <source>
        <dbReference type="ARBA" id="ARBA00023136"/>
    </source>
</evidence>
<dbReference type="GO" id="GO:0000324">
    <property type="term" value="C:fungal-type vacuole"/>
    <property type="evidence" value="ECO:0007669"/>
    <property type="project" value="TreeGrafter"/>
</dbReference>
<dbReference type="SMART" id="SM00249">
    <property type="entry name" value="PHD"/>
    <property type="match status" value="1"/>
</dbReference>
<dbReference type="PROSITE" id="PS01359">
    <property type="entry name" value="ZF_PHD_1"/>
    <property type="match status" value="1"/>
</dbReference>
<feature type="region of interest" description="Disordered" evidence="9">
    <location>
        <begin position="695"/>
        <end position="780"/>
    </location>
</feature>
<evidence type="ECO:0000313" key="13">
    <source>
        <dbReference type="Proteomes" id="UP000249619"/>
    </source>
</evidence>
<feature type="region of interest" description="Disordered" evidence="9">
    <location>
        <begin position="824"/>
        <end position="844"/>
    </location>
</feature>
<keyword evidence="6 10" id="KW-1133">Transmembrane helix</keyword>
<comment type="caution">
    <text evidence="12">The sequence shown here is derived from an EMBL/GenBank/DDBJ whole genome shotgun (WGS) entry which is preliminary data.</text>
</comment>
<feature type="transmembrane region" description="Helical" evidence="10">
    <location>
        <begin position="104"/>
        <end position="123"/>
    </location>
</feature>
<feature type="compositionally biased region" description="Polar residues" evidence="9">
    <location>
        <begin position="321"/>
        <end position="330"/>
    </location>
</feature>
<feature type="region of interest" description="Disordered" evidence="9">
    <location>
        <begin position="298"/>
        <end position="409"/>
    </location>
</feature>
<feature type="compositionally biased region" description="Low complexity" evidence="9">
    <location>
        <begin position="363"/>
        <end position="404"/>
    </location>
</feature>